<proteinExistence type="predicted"/>
<dbReference type="AlphaFoldDB" id="A0A8B2NY09"/>
<name>A0A8B2NY09_9HYPH</name>
<dbReference type="EMBL" id="QHHQ01000003">
    <property type="protein sequence ID" value="RAI00668.1"/>
    <property type="molecule type" value="Genomic_DNA"/>
</dbReference>
<feature type="transmembrane region" description="Helical" evidence="1">
    <location>
        <begin position="53"/>
        <end position="71"/>
    </location>
</feature>
<evidence type="ECO:0000313" key="3">
    <source>
        <dbReference type="Proteomes" id="UP000249590"/>
    </source>
</evidence>
<dbReference type="Proteomes" id="UP000249590">
    <property type="component" value="Unassembled WGS sequence"/>
</dbReference>
<gene>
    <name evidence="2" type="ORF">DLJ53_15560</name>
</gene>
<reference evidence="2 3" key="1">
    <citation type="submission" date="2018-05" db="EMBL/GenBank/DDBJ databases">
        <title>Acuticoccus sediminis sp. nov., isolated from deep-sea sediment of Indian Ocean.</title>
        <authorList>
            <person name="Liu X."/>
            <person name="Lai Q."/>
            <person name="Du Y."/>
            <person name="Sun F."/>
            <person name="Zhang X."/>
            <person name="Wang S."/>
            <person name="Shao Z."/>
        </authorList>
    </citation>
    <scope>NUCLEOTIDE SEQUENCE [LARGE SCALE GENOMIC DNA]</scope>
    <source>
        <strain evidence="2 3">PTG4-2</strain>
    </source>
</reference>
<organism evidence="2 3">
    <name type="scientific">Acuticoccus sediminis</name>
    <dbReference type="NCBI Taxonomy" id="2184697"/>
    <lineage>
        <taxon>Bacteria</taxon>
        <taxon>Pseudomonadati</taxon>
        <taxon>Pseudomonadota</taxon>
        <taxon>Alphaproteobacteria</taxon>
        <taxon>Hyphomicrobiales</taxon>
        <taxon>Amorphaceae</taxon>
        <taxon>Acuticoccus</taxon>
    </lineage>
</organism>
<accession>A0A8B2NY09</accession>
<dbReference type="RefSeq" id="WP_111346813.1">
    <property type="nucleotide sequence ID" value="NZ_JAIWKD010000008.1"/>
</dbReference>
<feature type="transmembrane region" description="Helical" evidence="1">
    <location>
        <begin position="6"/>
        <end position="25"/>
    </location>
</feature>
<comment type="caution">
    <text evidence="2">The sequence shown here is derived from an EMBL/GenBank/DDBJ whole genome shotgun (WGS) entry which is preliminary data.</text>
</comment>
<dbReference type="Pfam" id="PF07330">
    <property type="entry name" value="DUF1467"/>
    <property type="match status" value="1"/>
</dbReference>
<protein>
    <submittedName>
        <fullName evidence="2">DUF1467 domain-containing protein</fullName>
    </submittedName>
</protein>
<keyword evidence="1" id="KW-0812">Transmembrane</keyword>
<dbReference type="InterPro" id="IPR009935">
    <property type="entry name" value="DUF1467"/>
</dbReference>
<sequence>MDPVSAIAIFFIIWWLVFFPVLTFGDRRTVADEDLVAGADPGAPARTGLRRRVIVTTVISVLVFIAVYLVLNSGITLDDLPLPKPPPVPEYENA</sequence>
<dbReference type="OrthoDB" id="9804637at2"/>
<keyword evidence="1" id="KW-0472">Membrane</keyword>
<evidence type="ECO:0000256" key="1">
    <source>
        <dbReference type="SAM" id="Phobius"/>
    </source>
</evidence>
<keyword evidence="3" id="KW-1185">Reference proteome</keyword>
<keyword evidence="1" id="KW-1133">Transmembrane helix</keyword>
<evidence type="ECO:0000313" key="2">
    <source>
        <dbReference type="EMBL" id="RAI00668.1"/>
    </source>
</evidence>